<name>A0ACC4W8S2_STRFR</name>
<dbReference type="Proteomes" id="UP000037185">
    <property type="component" value="Unassembled WGS sequence"/>
</dbReference>
<feature type="non-terminal residue" evidence="1">
    <location>
        <position position="1"/>
    </location>
</feature>
<proteinExistence type="predicted"/>
<gene>
    <name evidence="1" type="ORF">ADZ36_19210</name>
</gene>
<protein>
    <submittedName>
        <fullName evidence="1">Uncharacterized protein</fullName>
    </submittedName>
</protein>
<reference evidence="1" key="1">
    <citation type="submission" date="2015-07" db="EMBL/GenBank/DDBJ databases">
        <title>Draft genome sequence of Streptomyces fradiae, a resistant strain to nitron-oligomycin.</title>
        <authorList>
            <person name="Vatlin A.A."/>
            <person name="Bekker O.B."/>
            <person name="Danilenko V.N."/>
        </authorList>
    </citation>
    <scope>NUCLEOTIDE SEQUENCE</scope>
    <source>
        <strain evidence="1">Olg1-1</strain>
    </source>
</reference>
<evidence type="ECO:0000313" key="2">
    <source>
        <dbReference type="Proteomes" id="UP000037185"/>
    </source>
</evidence>
<dbReference type="EMBL" id="LGSP01000039">
    <property type="protein sequence ID" value="KNE80898.1"/>
    <property type="molecule type" value="Genomic_DNA"/>
</dbReference>
<evidence type="ECO:0000313" key="1">
    <source>
        <dbReference type="EMBL" id="KNE80898.1"/>
    </source>
</evidence>
<sequence>ADINGDDRADYVVVNDSGSVRAWTNGGPKPGGGDWYWAPQGTIAGGVGAAGRNVRFADLTGDRRADYLVVHANSAVDLWVNGGPKPGGGDWYWTPQGTTASGVGAPGSQIQFADINADGREDYLDVDPRTGSTRAWLNSG</sequence>
<organism evidence="1 2">
    <name type="scientific">Streptomyces fradiae</name>
    <name type="common">Streptomyces roseoflavus</name>
    <dbReference type="NCBI Taxonomy" id="1906"/>
    <lineage>
        <taxon>Bacteria</taxon>
        <taxon>Bacillati</taxon>
        <taxon>Actinomycetota</taxon>
        <taxon>Actinomycetes</taxon>
        <taxon>Kitasatosporales</taxon>
        <taxon>Streptomycetaceae</taxon>
        <taxon>Streptomyces</taxon>
    </lineage>
</organism>
<comment type="caution">
    <text evidence="1">The sequence shown here is derived from an EMBL/GenBank/DDBJ whole genome shotgun (WGS) entry which is preliminary data.</text>
</comment>
<accession>A0ACC4W8S2</accession>
<keyword evidence="2" id="KW-1185">Reference proteome</keyword>